<evidence type="ECO:0000313" key="1">
    <source>
        <dbReference type="EMBL" id="GGI53993.1"/>
    </source>
</evidence>
<accession>A0A8J3B2Q1</accession>
<dbReference type="GO" id="GO:0005524">
    <property type="term" value="F:ATP binding"/>
    <property type="evidence" value="ECO:0007669"/>
    <property type="project" value="TreeGrafter"/>
</dbReference>
<dbReference type="InterPro" id="IPR050625">
    <property type="entry name" value="ParA/MinD_ATPase"/>
</dbReference>
<dbReference type="GO" id="GO:0009898">
    <property type="term" value="C:cytoplasmic side of plasma membrane"/>
    <property type="evidence" value="ECO:0007669"/>
    <property type="project" value="TreeGrafter"/>
</dbReference>
<dbReference type="RefSeq" id="WP_188420100.1">
    <property type="nucleotide sequence ID" value="NZ_BMDP01000002.1"/>
</dbReference>
<reference evidence="1" key="1">
    <citation type="journal article" date="2014" name="Int. J. Syst. Evol. Microbiol.">
        <title>Complete genome sequence of Corynebacterium casei LMG S-19264T (=DSM 44701T), isolated from a smear-ripened cheese.</title>
        <authorList>
            <consortium name="US DOE Joint Genome Institute (JGI-PGF)"/>
            <person name="Walter F."/>
            <person name="Albersmeier A."/>
            <person name="Kalinowski J."/>
            <person name="Ruckert C."/>
        </authorList>
    </citation>
    <scope>NUCLEOTIDE SEQUENCE</scope>
    <source>
        <strain evidence="1">CCM 7664</strain>
    </source>
</reference>
<dbReference type="AlphaFoldDB" id="A0A8J3B2Q1"/>
<organism evidence="1 2">
    <name type="scientific">Oxalicibacterium solurbis</name>
    <dbReference type="NCBI Taxonomy" id="69280"/>
    <lineage>
        <taxon>Bacteria</taxon>
        <taxon>Pseudomonadati</taxon>
        <taxon>Pseudomonadota</taxon>
        <taxon>Betaproteobacteria</taxon>
        <taxon>Burkholderiales</taxon>
        <taxon>Oxalobacteraceae</taxon>
        <taxon>Oxalicibacterium</taxon>
    </lineage>
</organism>
<dbReference type="GO" id="GO:0005829">
    <property type="term" value="C:cytosol"/>
    <property type="evidence" value="ECO:0007669"/>
    <property type="project" value="TreeGrafter"/>
</dbReference>
<dbReference type="Gene3D" id="3.40.50.2300">
    <property type="match status" value="1"/>
</dbReference>
<dbReference type="GO" id="GO:0016887">
    <property type="term" value="F:ATP hydrolysis activity"/>
    <property type="evidence" value="ECO:0007669"/>
    <property type="project" value="TreeGrafter"/>
</dbReference>
<evidence type="ECO:0000313" key="2">
    <source>
        <dbReference type="Proteomes" id="UP000627205"/>
    </source>
</evidence>
<dbReference type="PANTHER" id="PTHR43384">
    <property type="entry name" value="SEPTUM SITE-DETERMINING PROTEIN MIND HOMOLOG, CHLOROPLASTIC-RELATED"/>
    <property type="match status" value="1"/>
</dbReference>
<reference evidence="1" key="2">
    <citation type="submission" date="2020-09" db="EMBL/GenBank/DDBJ databases">
        <authorList>
            <person name="Sun Q."/>
            <person name="Sedlacek I."/>
        </authorList>
    </citation>
    <scope>NUCLEOTIDE SEQUENCE</scope>
    <source>
        <strain evidence="1">CCM 7664</strain>
    </source>
</reference>
<dbReference type="GO" id="GO:0051782">
    <property type="term" value="P:negative regulation of cell division"/>
    <property type="evidence" value="ECO:0007669"/>
    <property type="project" value="TreeGrafter"/>
</dbReference>
<gene>
    <name evidence="1" type="ORF">GCM10011430_11670</name>
</gene>
<dbReference type="SUPFAM" id="SSF52540">
    <property type="entry name" value="P-loop containing nucleoside triphosphate hydrolases"/>
    <property type="match status" value="1"/>
</dbReference>
<name>A0A8J3B2Q1_9BURK</name>
<dbReference type="PANTHER" id="PTHR43384:SF13">
    <property type="entry name" value="SLR0110 PROTEIN"/>
    <property type="match status" value="1"/>
</dbReference>
<protein>
    <submittedName>
        <fullName evidence="1">Pilus assembly protein CpaE</fullName>
    </submittedName>
</protein>
<dbReference type="InterPro" id="IPR027417">
    <property type="entry name" value="P-loop_NTPase"/>
</dbReference>
<comment type="caution">
    <text evidence="1">The sequence shown here is derived from an EMBL/GenBank/DDBJ whole genome shotgun (WGS) entry which is preliminary data.</text>
</comment>
<keyword evidence="2" id="KW-1185">Reference proteome</keyword>
<proteinExistence type="predicted"/>
<sequence>MHTEKSLLSTAANTDSKFVFCSSNRTHFDWLDRVLNEWHLKQQEMAPLDMLVARMSACKPQLLLLDFSGNCGEEDIDCNASMIGLAQRLKAVLPDLQMVAVGTMDYPDGAIAALRAGVHHFVDMHADAEEARNVIRKLIAPDTMAVSESCTLIALAGARIGIGTTTLAVHLADLLQQRRTVQQTEPRIGLLDLGLPVGDGQLYLNAAGAFHLDEAIRNRHRLDQTLIHTALPRTASGVRIVSLPRTTNEIAGIAASDTVALLTQLCPYFDVLIVDLGGFPHAGFISRIAQAVDETWLVTDQSVGSLVSLATLLKELDIHLVETERQAGKRQLIVNRYDTRYGMDAEQIAERFGLPLKAVLPECAARMVSAANLGKLLHEVARTDPYVRAVQKLGADLLKSNVDRRNRTDNRLPQWMQRWMPSNNNKRGTK</sequence>
<dbReference type="Gene3D" id="3.40.50.300">
    <property type="entry name" value="P-loop containing nucleotide triphosphate hydrolases"/>
    <property type="match status" value="1"/>
</dbReference>
<dbReference type="Proteomes" id="UP000627205">
    <property type="component" value="Unassembled WGS sequence"/>
</dbReference>
<dbReference type="EMBL" id="BMDP01000002">
    <property type="protein sequence ID" value="GGI53993.1"/>
    <property type="molecule type" value="Genomic_DNA"/>
</dbReference>